<dbReference type="Proteomes" id="UP000186698">
    <property type="component" value="Chromosome 7L"/>
</dbReference>
<dbReference type="PANTHER" id="PTHR20914">
    <property type="entry name" value="LY6/PLAUR DOMAIN-CONTAINING PROTEIN 8"/>
    <property type="match status" value="1"/>
</dbReference>
<dbReference type="CDD" id="cd23572">
    <property type="entry name" value="TFP_LU_ECD_PINLYP_rpt2"/>
    <property type="match status" value="1"/>
</dbReference>
<dbReference type="Gene3D" id="2.10.60.10">
    <property type="entry name" value="CD59"/>
    <property type="match status" value="1"/>
</dbReference>
<dbReference type="SUPFAM" id="SSF57302">
    <property type="entry name" value="Snake toxin-like"/>
    <property type="match status" value="1"/>
</dbReference>
<proteinExistence type="predicted"/>
<evidence type="ECO:0000256" key="2">
    <source>
        <dbReference type="ARBA" id="ARBA00022525"/>
    </source>
</evidence>
<dbReference type="GeneID" id="121395516"/>
<protein>
    <submittedName>
        <fullName evidence="4">Phospholipase A2 inhibitor and Ly6/PLAUR domain-containing protein-like</fullName>
    </submittedName>
</protein>
<sequence>MKDYDMFERSCAPEKKYDLSGSFSLPSSKIIFASSFCSTDNCTPNEPTIPENANQPNQVTCPACLSLDSNLCNTSQSIPCTGSENMCYLGVATSPVFSYPVVLRGCATKSSCDIVSTDQEAILNTLQINSNLLCTNGACHHHYGFLLPAAIASALMKFMFV</sequence>
<keyword evidence="3" id="KW-1185">Reference proteome</keyword>
<evidence type="ECO:0000256" key="1">
    <source>
        <dbReference type="ARBA" id="ARBA00004613"/>
    </source>
</evidence>
<dbReference type="GO" id="GO:0019834">
    <property type="term" value="F:phospholipase A2 inhibitor activity"/>
    <property type="evidence" value="ECO:0007669"/>
    <property type="project" value="UniProtKB-KW"/>
</dbReference>
<dbReference type="OrthoDB" id="9907178at2759"/>
<evidence type="ECO:0000313" key="3">
    <source>
        <dbReference type="Proteomes" id="UP000186698"/>
    </source>
</evidence>
<dbReference type="KEGG" id="xla:121395516"/>
<evidence type="ECO:0000313" key="4">
    <source>
        <dbReference type="RefSeq" id="XP_041425030.1"/>
    </source>
</evidence>
<comment type="subcellular location">
    <subcellularLocation>
        <location evidence="1">Secreted</location>
    </subcellularLocation>
</comment>
<keyword evidence="2" id="KW-0964">Secreted</keyword>
<dbReference type="PANTHER" id="PTHR20914:SF29">
    <property type="entry name" value="PHOSPHOLIPASE A2 INHIBITOR SUBUNIT GAMMA B"/>
    <property type="match status" value="1"/>
</dbReference>
<gene>
    <name evidence="4" type="primary">LOC121395516</name>
</gene>
<organism evidence="3 4">
    <name type="scientific">Xenopus laevis</name>
    <name type="common">African clawed frog</name>
    <dbReference type="NCBI Taxonomy" id="8355"/>
    <lineage>
        <taxon>Eukaryota</taxon>
        <taxon>Metazoa</taxon>
        <taxon>Chordata</taxon>
        <taxon>Craniata</taxon>
        <taxon>Vertebrata</taxon>
        <taxon>Euteleostomi</taxon>
        <taxon>Amphibia</taxon>
        <taxon>Batrachia</taxon>
        <taxon>Anura</taxon>
        <taxon>Pipoidea</taxon>
        <taxon>Pipidae</taxon>
        <taxon>Xenopodinae</taxon>
        <taxon>Xenopus</taxon>
        <taxon>Xenopus</taxon>
    </lineage>
</organism>
<dbReference type="GO" id="GO:0005576">
    <property type="term" value="C:extracellular region"/>
    <property type="evidence" value="ECO:0007669"/>
    <property type="project" value="UniProtKB-SubCell"/>
</dbReference>
<dbReference type="RefSeq" id="XP_041425030.1">
    <property type="nucleotide sequence ID" value="XM_041569096.1"/>
</dbReference>
<keyword evidence="4" id="KW-0593">Phospholipase A2 inhibitor</keyword>
<name>A0A8J1L8U2_XENLA</name>
<reference evidence="4" key="1">
    <citation type="submission" date="2025-08" db="UniProtKB">
        <authorList>
            <consortium name="RefSeq"/>
        </authorList>
    </citation>
    <scope>IDENTIFICATION</scope>
    <source>
        <strain evidence="4">J_2021</strain>
        <tissue evidence="4">Erythrocytes</tissue>
    </source>
</reference>
<dbReference type="AlphaFoldDB" id="A0A8J1L8U2"/>
<dbReference type="InterPro" id="IPR050918">
    <property type="entry name" value="CNF-like_PLA2_Inhibitor"/>
</dbReference>
<dbReference type="InterPro" id="IPR045860">
    <property type="entry name" value="Snake_toxin-like_sf"/>
</dbReference>
<accession>A0A8J1L8U2</accession>